<feature type="compositionally biased region" description="Basic and acidic residues" evidence="1">
    <location>
        <begin position="549"/>
        <end position="558"/>
    </location>
</feature>
<feature type="domain" description="Flagellar hook-length control protein-like C-terminal" evidence="2">
    <location>
        <begin position="631"/>
        <end position="702"/>
    </location>
</feature>
<gene>
    <name evidence="3" type="ORF">GCM10025883_03130</name>
</gene>
<name>A0ABQ6INI1_9MICO</name>
<dbReference type="Pfam" id="PF02120">
    <property type="entry name" value="Flg_hook"/>
    <property type="match status" value="1"/>
</dbReference>
<feature type="region of interest" description="Disordered" evidence="1">
    <location>
        <begin position="717"/>
        <end position="767"/>
    </location>
</feature>
<feature type="region of interest" description="Disordered" evidence="1">
    <location>
        <begin position="352"/>
        <end position="399"/>
    </location>
</feature>
<dbReference type="InterPro" id="IPR021136">
    <property type="entry name" value="Flagellar_hook_control-like_C"/>
</dbReference>
<evidence type="ECO:0000256" key="1">
    <source>
        <dbReference type="SAM" id="MobiDB-lite"/>
    </source>
</evidence>
<evidence type="ECO:0000259" key="2">
    <source>
        <dbReference type="Pfam" id="PF02120"/>
    </source>
</evidence>
<dbReference type="InterPro" id="IPR038610">
    <property type="entry name" value="FliK-like_C_sf"/>
</dbReference>
<feature type="region of interest" description="Disordered" evidence="1">
    <location>
        <begin position="492"/>
        <end position="578"/>
    </location>
</feature>
<comment type="caution">
    <text evidence="3">The sequence shown here is derived from an EMBL/GenBank/DDBJ whole genome shotgun (WGS) entry which is preliminary data.</text>
</comment>
<organism evidence="3 4">
    <name type="scientific">Mobilicoccus caccae</name>
    <dbReference type="NCBI Taxonomy" id="1859295"/>
    <lineage>
        <taxon>Bacteria</taxon>
        <taxon>Bacillati</taxon>
        <taxon>Actinomycetota</taxon>
        <taxon>Actinomycetes</taxon>
        <taxon>Micrococcales</taxon>
        <taxon>Dermatophilaceae</taxon>
        <taxon>Mobilicoccus</taxon>
    </lineage>
</organism>
<dbReference type="Proteomes" id="UP001157126">
    <property type="component" value="Unassembled WGS sequence"/>
</dbReference>
<feature type="compositionally biased region" description="Gly residues" evidence="1">
    <location>
        <begin position="52"/>
        <end position="70"/>
    </location>
</feature>
<feature type="compositionally biased region" description="Low complexity" evidence="1">
    <location>
        <begin position="506"/>
        <end position="532"/>
    </location>
</feature>
<keyword evidence="4" id="KW-1185">Reference proteome</keyword>
<sequence length="767" mass="73227">MTELVPDVTRTRYGRATADGGRTGGTPVEGFFEAMNTASKGPRGQAADTAGAGVGGQGGGSSAGGSGSGSGSASMSTDSSTGEPKSLAAQTAFARLTERGLWHQALGLAAGLVDGDVRRTSETLLGQAAVPAANAAATAGDDALAGTDASVPVTAVPSAGVDEAADVADVDAAAGGTSDVAPLDRALSSAAIVAAETAAGAAASATAAIAGSSTATGEADADVPTAAPGVSAAGAQGRSTGAATATVPTVPSAPAEAAAGQAFGRVAGSQPAAAQSAQAAPAGASETTTEGEAALRGAAFGTPAVASAAAGRDTSTVADDATVRPAAVPQGVAEAAGGANRAAAAAAGSRTDGVVGQGAASPQVGSQIPVSGGAADGTPDTVTATRGRNSADALSGAATRTAAGLDQGAAGRVPAGAQAPVAPGVTPQTAAPSAAAAPAAGAPVPAVPATPTVAQPTPAGAAAAGVPIPGVVVEDVQVEGQAAGLPADAAETRVAGEPRQFVQRPATESAGRAAVAEAATPAATDAAAVSESPEGMSEVDRAAATGDRSSVDRTDVRADLGGGRGGESQQGSGREMPRQDMTLVGAERGFTAPASMPVVSQAAAPAGASPAGAPLHAQIMQGLGPLLRREDGTHQIQLQLAPAHLGRVRITLEIRGGEVAVMMQAADGAARELLRDNVDQLRQQLSDLGLRPGSVDVDSGGHADGGDGWQQLVDAQAQARRAAELGDGTGFPGEPDLAAPNTENLASSPAGDAAPAQSDDGDLDVRL</sequence>
<reference evidence="4" key="1">
    <citation type="journal article" date="2019" name="Int. J. Syst. Evol. Microbiol.">
        <title>The Global Catalogue of Microorganisms (GCM) 10K type strain sequencing project: providing services to taxonomists for standard genome sequencing and annotation.</title>
        <authorList>
            <consortium name="The Broad Institute Genomics Platform"/>
            <consortium name="The Broad Institute Genome Sequencing Center for Infectious Disease"/>
            <person name="Wu L."/>
            <person name="Ma J."/>
        </authorList>
    </citation>
    <scope>NUCLEOTIDE SEQUENCE [LARGE SCALE GENOMIC DNA]</scope>
    <source>
        <strain evidence="4">NBRC 113072</strain>
    </source>
</reference>
<protein>
    <recommendedName>
        <fullName evidence="2">Flagellar hook-length control protein-like C-terminal domain-containing protein</fullName>
    </recommendedName>
</protein>
<proteinExistence type="predicted"/>
<evidence type="ECO:0000313" key="3">
    <source>
        <dbReference type="EMBL" id="GMA38268.1"/>
    </source>
</evidence>
<dbReference type="Gene3D" id="3.30.750.140">
    <property type="match status" value="1"/>
</dbReference>
<feature type="region of interest" description="Disordered" evidence="1">
    <location>
        <begin position="217"/>
        <end position="237"/>
    </location>
</feature>
<accession>A0ABQ6INI1</accession>
<feature type="region of interest" description="Disordered" evidence="1">
    <location>
        <begin position="1"/>
        <end position="86"/>
    </location>
</feature>
<feature type="compositionally biased region" description="Low complexity" evidence="1">
    <location>
        <begin position="71"/>
        <end position="82"/>
    </location>
</feature>
<evidence type="ECO:0000313" key="4">
    <source>
        <dbReference type="Proteomes" id="UP001157126"/>
    </source>
</evidence>
<dbReference type="CDD" id="cd17470">
    <property type="entry name" value="T3SS_Flik_C"/>
    <property type="match status" value="1"/>
</dbReference>
<dbReference type="EMBL" id="BSUO01000001">
    <property type="protein sequence ID" value="GMA38268.1"/>
    <property type="molecule type" value="Genomic_DNA"/>
</dbReference>
<dbReference type="RefSeq" id="WP_284302356.1">
    <property type="nucleotide sequence ID" value="NZ_BSUO01000001.1"/>
</dbReference>